<accession>A0A1F6D0M7</accession>
<keyword evidence="2" id="KW-0472">Membrane</keyword>
<dbReference type="Proteomes" id="UP000177659">
    <property type="component" value="Unassembled WGS sequence"/>
</dbReference>
<name>A0A1F6D0M7_9BACT</name>
<protein>
    <submittedName>
        <fullName evidence="3">Uncharacterized protein</fullName>
    </submittedName>
</protein>
<evidence type="ECO:0000256" key="2">
    <source>
        <dbReference type="SAM" id="Phobius"/>
    </source>
</evidence>
<keyword evidence="2" id="KW-1133">Transmembrane helix</keyword>
<organism evidence="3 4">
    <name type="scientific">Candidatus Kaiserbacteria bacterium RIFCSPHIGHO2_02_FULL_49_11</name>
    <dbReference type="NCBI Taxonomy" id="1798489"/>
    <lineage>
        <taxon>Bacteria</taxon>
        <taxon>Candidatus Kaiseribacteriota</taxon>
    </lineage>
</organism>
<dbReference type="AlphaFoldDB" id="A0A1F6D0M7"/>
<evidence type="ECO:0000313" key="3">
    <source>
        <dbReference type="EMBL" id="OGG54979.1"/>
    </source>
</evidence>
<reference evidence="3 4" key="1">
    <citation type="journal article" date="2016" name="Nat. Commun.">
        <title>Thousands of microbial genomes shed light on interconnected biogeochemical processes in an aquifer system.</title>
        <authorList>
            <person name="Anantharaman K."/>
            <person name="Brown C.T."/>
            <person name="Hug L.A."/>
            <person name="Sharon I."/>
            <person name="Castelle C.J."/>
            <person name="Probst A.J."/>
            <person name="Thomas B.C."/>
            <person name="Singh A."/>
            <person name="Wilkins M.J."/>
            <person name="Karaoz U."/>
            <person name="Brodie E.L."/>
            <person name="Williams K.H."/>
            <person name="Hubbard S.S."/>
            <person name="Banfield J.F."/>
        </authorList>
    </citation>
    <scope>NUCLEOTIDE SEQUENCE [LARGE SCALE GENOMIC DNA]</scope>
</reference>
<evidence type="ECO:0000256" key="1">
    <source>
        <dbReference type="SAM" id="MobiDB-lite"/>
    </source>
</evidence>
<keyword evidence="2" id="KW-0812">Transmembrane</keyword>
<feature type="compositionally biased region" description="Polar residues" evidence="1">
    <location>
        <begin position="1"/>
        <end position="12"/>
    </location>
</feature>
<comment type="caution">
    <text evidence="3">The sequence shown here is derived from an EMBL/GenBank/DDBJ whole genome shotgun (WGS) entry which is preliminary data.</text>
</comment>
<gene>
    <name evidence="3" type="ORF">A3D62_02950</name>
</gene>
<feature type="transmembrane region" description="Helical" evidence="2">
    <location>
        <begin position="117"/>
        <end position="141"/>
    </location>
</feature>
<proteinExistence type="predicted"/>
<sequence>MQEPQSDTQKQGAPSLETHDVEKGAPLENPQEELVPVEESSPASAAPLDNPTPPRAEEVTAVPSVALPRLRTFKEDIASAIKDQNASFTSIVAQEVGRRGRTPARFEATPTRDYKKIGLAAASAVLVLLGIGLLTYVLFFYERNTSGTPVEEIPSLIFADDRRTLSIDNESSRGLLSALRNERDTASLSLGKILHVYLTRTDEGGIPRPIESVEFLRAINAQLSDSFIRSLEQEFMVGVHVFDGNQPFIIFTTHSYEHAFAGMLQFEEGLRTALSPFFAGAEAASQSNATTTPTVFAPKFQDLVIQNTDVRAIVGSDGKPVMLYAFPNPRTLIITTNEHTLEEIITRMQSTRVL</sequence>
<feature type="region of interest" description="Disordered" evidence="1">
    <location>
        <begin position="1"/>
        <end position="61"/>
    </location>
</feature>
<evidence type="ECO:0000313" key="4">
    <source>
        <dbReference type="Proteomes" id="UP000177659"/>
    </source>
</evidence>
<dbReference type="EMBL" id="MFLC01000025">
    <property type="protein sequence ID" value="OGG54979.1"/>
    <property type="molecule type" value="Genomic_DNA"/>
</dbReference>